<organism evidence="1 2">
    <name type="scientific">Ixodes persulcatus</name>
    <name type="common">Taiga tick</name>
    <dbReference type="NCBI Taxonomy" id="34615"/>
    <lineage>
        <taxon>Eukaryota</taxon>
        <taxon>Metazoa</taxon>
        <taxon>Ecdysozoa</taxon>
        <taxon>Arthropoda</taxon>
        <taxon>Chelicerata</taxon>
        <taxon>Arachnida</taxon>
        <taxon>Acari</taxon>
        <taxon>Parasitiformes</taxon>
        <taxon>Ixodida</taxon>
        <taxon>Ixodoidea</taxon>
        <taxon>Ixodidae</taxon>
        <taxon>Ixodinae</taxon>
        <taxon>Ixodes</taxon>
    </lineage>
</organism>
<evidence type="ECO:0000313" key="1">
    <source>
        <dbReference type="EMBL" id="KAG0439996.1"/>
    </source>
</evidence>
<evidence type="ECO:0000313" key="2">
    <source>
        <dbReference type="Proteomes" id="UP000805193"/>
    </source>
</evidence>
<dbReference type="EMBL" id="JABSTQ010005148">
    <property type="protein sequence ID" value="KAG0439996.1"/>
    <property type="molecule type" value="Genomic_DNA"/>
</dbReference>
<name>A0AC60QTD7_IXOPE</name>
<comment type="caution">
    <text evidence="1">The sequence shown here is derived from an EMBL/GenBank/DDBJ whole genome shotgun (WGS) entry which is preliminary data.</text>
</comment>
<sequence>MERLRRKRAVIRSAVTRATNELEALLDSSDATAGELTESLNILVLKEAALKAVDGEIEDGVDIGHLEEEMESVEAYQVSVCRLRTRATLKLDALHTPNIASNALERLQDRDQGHLRRLYDDITINVRSLEALGVKAEEYSVLLHAAVKKRLPDDLVLRYCQQRATDIADSTGRHMTCLCDPDLNPTKDSPHSSSQPGTSEVSVTSAVSNSVETVLLQTATIWAEGETKRRLFRCLLDGGSQRTFGFKRDIDIDILIGADNYWKAVTGSIKRLAGDLTAVETIFGWTLQGPVRPLPEVGWHQAPVMQVMTRHQSNQPSQQLRETNTLPVPEEDVPEPKQSSIKSELVPEEAVRKDSDLESDETEALKWAPYTVLTPRNSPSNSRKYGFKDDREAAGAQLLLENVGCQRELSASDSKEDSGIPHGNVMSNHEREMKRLRLAGEDVDAVAGKAIRCLIEKSVEGSSGLLGEKISTETLRHPLQTFRENNDYRYQDFVSDEAGLNLSALFEQPLVEMQDIAIKKQRRGSSDHGSTQDNQEAAEMFYSRSRETNAHSEPAAQDVGIQVGDVVLLRNHHRPRTFWDPAVVDKTFPGRDGKVCVSTIRLGRGTGQAGRRQAQLQPQHSQE</sequence>
<gene>
    <name evidence="1" type="ORF">HPB47_016440</name>
</gene>
<proteinExistence type="predicted"/>
<dbReference type="Proteomes" id="UP000805193">
    <property type="component" value="Unassembled WGS sequence"/>
</dbReference>
<accession>A0AC60QTD7</accession>
<protein>
    <submittedName>
        <fullName evidence="1">Uncharacterized protein</fullName>
    </submittedName>
</protein>
<keyword evidence="2" id="KW-1185">Reference proteome</keyword>
<reference evidence="1 2" key="1">
    <citation type="journal article" date="2020" name="Cell">
        <title>Large-Scale Comparative Analyses of Tick Genomes Elucidate Their Genetic Diversity and Vector Capacities.</title>
        <authorList>
            <consortium name="Tick Genome and Microbiome Consortium (TIGMIC)"/>
            <person name="Jia N."/>
            <person name="Wang J."/>
            <person name="Shi W."/>
            <person name="Du L."/>
            <person name="Sun Y."/>
            <person name="Zhan W."/>
            <person name="Jiang J.F."/>
            <person name="Wang Q."/>
            <person name="Zhang B."/>
            <person name="Ji P."/>
            <person name="Bell-Sakyi L."/>
            <person name="Cui X.M."/>
            <person name="Yuan T.T."/>
            <person name="Jiang B.G."/>
            <person name="Yang W.F."/>
            <person name="Lam T.T."/>
            <person name="Chang Q.C."/>
            <person name="Ding S.J."/>
            <person name="Wang X.J."/>
            <person name="Zhu J.G."/>
            <person name="Ruan X.D."/>
            <person name="Zhao L."/>
            <person name="Wei J.T."/>
            <person name="Ye R.Z."/>
            <person name="Que T.C."/>
            <person name="Du C.H."/>
            <person name="Zhou Y.H."/>
            <person name="Cheng J.X."/>
            <person name="Dai P.F."/>
            <person name="Guo W.B."/>
            <person name="Han X.H."/>
            <person name="Huang E.J."/>
            <person name="Li L.F."/>
            <person name="Wei W."/>
            <person name="Gao Y.C."/>
            <person name="Liu J.Z."/>
            <person name="Shao H.Z."/>
            <person name="Wang X."/>
            <person name="Wang C.C."/>
            <person name="Yang T.C."/>
            <person name="Huo Q.B."/>
            <person name="Li W."/>
            <person name="Chen H.Y."/>
            <person name="Chen S.E."/>
            <person name="Zhou L.G."/>
            <person name="Ni X.B."/>
            <person name="Tian J.H."/>
            <person name="Sheng Y."/>
            <person name="Liu T."/>
            <person name="Pan Y.S."/>
            <person name="Xia L.Y."/>
            <person name="Li J."/>
            <person name="Zhao F."/>
            <person name="Cao W.C."/>
        </authorList>
    </citation>
    <scope>NUCLEOTIDE SEQUENCE [LARGE SCALE GENOMIC DNA]</scope>
    <source>
        <strain evidence="1">Iper-2018</strain>
    </source>
</reference>